<sequence>MSRTKSQQLNTADSKTVLTHLMTYLRIAECLLILGAISERLDLKQFINRKLKEVIIFVIQNFRFCCLDRFVFIILAIFSFIFVPFLLNNLQFRSKNAILHNLLWNYIFNSNIQLLFQLPYGRSQCYYCIYNTTQPRSQGGCHFQPPYK</sequence>
<reference evidence="4 6" key="2">
    <citation type="submission" date="2024-07" db="EMBL/GenBank/DDBJ databases">
        <authorList>
            <person name="Akdeniz Z."/>
        </authorList>
    </citation>
    <scope>NUCLEOTIDE SEQUENCE [LARGE SCALE GENOMIC DNA]</scope>
</reference>
<evidence type="ECO:0000313" key="4">
    <source>
        <dbReference type="EMBL" id="CAL6032019.1"/>
    </source>
</evidence>
<comment type="caution">
    <text evidence="3">The sequence shown here is derived from an EMBL/GenBank/DDBJ whole genome shotgun (WGS) entry which is preliminary data.</text>
</comment>
<dbReference type="EMBL" id="CATOUU010000869">
    <property type="protein sequence ID" value="CAI9956024.1"/>
    <property type="molecule type" value="Genomic_DNA"/>
</dbReference>
<organism evidence="3">
    <name type="scientific">Hexamita inflata</name>
    <dbReference type="NCBI Taxonomy" id="28002"/>
    <lineage>
        <taxon>Eukaryota</taxon>
        <taxon>Metamonada</taxon>
        <taxon>Diplomonadida</taxon>
        <taxon>Hexamitidae</taxon>
        <taxon>Hexamitinae</taxon>
        <taxon>Hexamita</taxon>
    </lineage>
</organism>
<accession>A0AA86QBB8</accession>
<feature type="transmembrane region" description="Helical" evidence="1">
    <location>
        <begin position="70"/>
        <end position="87"/>
    </location>
</feature>
<evidence type="ECO:0000256" key="1">
    <source>
        <dbReference type="SAM" id="Phobius"/>
    </source>
</evidence>
<dbReference type="AlphaFoldDB" id="A0AA86QBB8"/>
<evidence type="ECO:0000313" key="3">
    <source>
        <dbReference type="EMBL" id="CAI9956024.1"/>
    </source>
</evidence>
<protein>
    <submittedName>
        <fullName evidence="4">Hypothetical_protein</fullName>
    </submittedName>
</protein>
<keyword evidence="1" id="KW-1133">Transmembrane helix</keyword>
<dbReference type="EMBL" id="CAXDID020000121">
    <property type="protein sequence ID" value="CAL6032019.1"/>
    <property type="molecule type" value="Genomic_DNA"/>
</dbReference>
<proteinExistence type="predicted"/>
<evidence type="ECO:0000313" key="5">
    <source>
        <dbReference type="EMBL" id="CAL6043527.1"/>
    </source>
</evidence>
<evidence type="ECO:0000313" key="2">
    <source>
        <dbReference type="EMBL" id="CAI9950079.1"/>
    </source>
</evidence>
<keyword evidence="6" id="KW-1185">Reference proteome</keyword>
<keyword evidence="1" id="KW-0472">Membrane</keyword>
<dbReference type="EMBL" id="CATOUU010000806">
    <property type="protein sequence ID" value="CAI9950079.1"/>
    <property type="molecule type" value="Genomic_DNA"/>
</dbReference>
<gene>
    <name evidence="4" type="ORF">HINF_LOCUS34284</name>
    <name evidence="2" type="ORF">HINF_LOCUS37724</name>
    <name evidence="5" type="ORF">HINF_LOCUS40117</name>
    <name evidence="3" type="ORF">HINF_LOCUS43669</name>
</gene>
<keyword evidence="1" id="KW-0812">Transmembrane</keyword>
<reference evidence="3" key="1">
    <citation type="submission" date="2023-06" db="EMBL/GenBank/DDBJ databases">
        <authorList>
            <person name="Kurt Z."/>
        </authorList>
    </citation>
    <scope>NUCLEOTIDE SEQUENCE</scope>
</reference>
<dbReference type="Proteomes" id="UP001642409">
    <property type="component" value="Unassembled WGS sequence"/>
</dbReference>
<dbReference type="EMBL" id="CAXDID020000157">
    <property type="protein sequence ID" value="CAL6043527.1"/>
    <property type="molecule type" value="Genomic_DNA"/>
</dbReference>
<name>A0AA86QBB8_9EUKA</name>
<evidence type="ECO:0000313" key="6">
    <source>
        <dbReference type="Proteomes" id="UP001642409"/>
    </source>
</evidence>